<sequence length="153" mass="17105">MLRNSMSNGGQLHCGGMVSLIAEHLGLHLPNNPTGIILGRTHLSLDVMETMHLFHRNPNVDVHWTVDGKEYLRIDSRNKKIRPLANDIPSTNWHVQSNLDVTATRRPPTTIPNPPAPDATTGASSSSHPIPFPEHNLYMGEFACLDHYYTRLQ</sequence>
<gene>
    <name evidence="2" type="ORF">LSALG_LOCUS2552</name>
</gene>
<evidence type="ECO:0000313" key="2">
    <source>
        <dbReference type="EMBL" id="CAI9261777.1"/>
    </source>
</evidence>
<accession>A0AA35VIY7</accession>
<dbReference type="Proteomes" id="UP001177003">
    <property type="component" value="Chromosome 0"/>
</dbReference>
<keyword evidence="3" id="KW-1185">Reference proteome</keyword>
<organism evidence="2 3">
    <name type="scientific">Lactuca saligna</name>
    <name type="common">Willowleaf lettuce</name>
    <dbReference type="NCBI Taxonomy" id="75948"/>
    <lineage>
        <taxon>Eukaryota</taxon>
        <taxon>Viridiplantae</taxon>
        <taxon>Streptophyta</taxon>
        <taxon>Embryophyta</taxon>
        <taxon>Tracheophyta</taxon>
        <taxon>Spermatophyta</taxon>
        <taxon>Magnoliopsida</taxon>
        <taxon>eudicotyledons</taxon>
        <taxon>Gunneridae</taxon>
        <taxon>Pentapetalae</taxon>
        <taxon>asterids</taxon>
        <taxon>campanulids</taxon>
        <taxon>Asterales</taxon>
        <taxon>Asteraceae</taxon>
        <taxon>Cichorioideae</taxon>
        <taxon>Cichorieae</taxon>
        <taxon>Lactucinae</taxon>
        <taxon>Lactuca</taxon>
    </lineage>
</organism>
<proteinExistence type="predicted"/>
<evidence type="ECO:0000313" key="3">
    <source>
        <dbReference type="Proteomes" id="UP001177003"/>
    </source>
</evidence>
<dbReference type="AlphaFoldDB" id="A0AA35VIY7"/>
<evidence type="ECO:0000256" key="1">
    <source>
        <dbReference type="SAM" id="MobiDB-lite"/>
    </source>
</evidence>
<dbReference type="EMBL" id="OX465086">
    <property type="protein sequence ID" value="CAI9261777.1"/>
    <property type="molecule type" value="Genomic_DNA"/>
</dbReference>
<feature type="region of interest" description="Disordered" evidence="1">
    <location>
        <begin position="104"/>
        <end position="129"/>
    </location>
</feature>
<reference evidence="2" key="1">
    <citation type="submission" date="2023-04" db="EMBL/GenBank/DDBJ databases">
        <authorList>
            <person name="Vijverberg K."/>
            <person name="Xiong W."/>
            <person name="Schranz E."/>
        </authorList>
    </citation>
    <scope>NUCLEOTIDE SEQUENCE</scope>
</reference>
<name>A0AA35VIY7_LACSI</name>
<protein>
    <submittedName>
        <fullName evidence="2">Uncharacterized protein</fullName>
    </submittedName>
</protein>